<protein>
    <submittedName>
        <fullName evidence="2">Uncharacterized protein</fullName>
    </submittedName>
</protein>
<name>A0AA35CRB2_9CAUD</name>
<keyword evidence="3" id="KW-1185">Reference proteome</keyword>
<dbReference type="GeneID" id="80402221"/>
<dbReference type="Proteomes" id="UP001162250">
    <property type="component" value="Segment"/>
</dbReference>
<feature type="compositionally biased region" description="Basic and acidic residues" evidence="1">
    <location>
        <begin position="10"/>
        <end position="19"/>
    </location>
</feature>
<dbReference type="KEGG" id="vg:80402221"/>
<dbReference type="EMBL" id="LC711078">
    <property type="protein sequence ID" value="BDI54911.1"/>
    <property type="molecule type" value="Genomic_DNA"/>
</dbReference>
<evidence type="ECO:0000256" key="1">
    <source>
        <dbReference type="SAM" id="MobiDB-lite"/>
    </source>
</evidence>
<evidence type="ECO:0000313" key="3">
    <source>
        <dbReference type="Proteomes" id="UP001162250"/>
    </source>
</evidence>
<feature type="region of interest" description="Disordered" evidence="1">
    <location>
        <begin position="1"/>
        <end position="21"/>
    </location>
</feature>
<dbReference type="RefSeq" id="YP_010772507.1">
    <property type="nucleotide sequence ID" value="NC_074645.1"/>
</dbReference>
<sequence length="111" mass="12488">MPVKKFGSLRPKDDKKALDDVVDPDPEIDVKKITQENFDLREFIDVAYDLAQPRTAPKTEYIPGTVRLMTIFELLTDKSFPRKGPGKSTKEKILDAIVMAALDKKLILQGA</sequence>
<organism evidence="2 3">
    <name type="scientific">Thorarchaeia virus VerdaV2</name>
    <dbReference type="NCBI Taxonomy" id="3070171"/>
    <lineage>
        <taxon>Viruses</taxon>
        <taxon>Duplodnaviria</taxon>
        <taxon>Heunggongvirae</taxon>
        <taxon>Uroviricota</taxon>
        <taxon>Caudoviricetes</taxon>
        <taxon>Verdandiviridae</taxon>
        <taxon>Tonitrusvirus</taxon>
        <taxon>Tonitrusvirus shimokitaense</taxon>
    </lineage>
</organism>
<reference evidence="2 3" key="1">
    <citation type="journal article" date="2022" name="Nat. Microbiol.">
        <title>Three families of Asgard archaeal viruses identified in metagenome-assembled genomes.</title>
        <authorList>
            <person name="Medvedeva S."/>
            <person name="Sun J."/>
            <person name="Yutin N."/>
            <person name="Koonin E.V."/>
            <person name="Nunoura T."/>
            <person name="Rinke C."/>
            <person name="Krupovic M."/>
        </authorList>
    </citation>
    <scope>NUCLEOTIDE SEQUENCE [LARGE SCALE GENOMIC DNA]</scope>
    <source>
        <strain evidence="2">VerdaV2</strain>
    </source>
</reference>
<accession>A0AA35CRB2</accession>
<evidence type="ECO:0000313" key="2">
    <source>
        <dbReference type="EMBL" id="BDI54911.1"/>
    </source>
</evidence>
<proteinExistence type="predicted"/>